<keyword evidence="1" id="KW-1133">Transmembrane helix</keyword>
<keyword evidence="4" id="KW-1185">Reference proteome</keyword>
<dbReference type="EMBL" id="CP013568">
    <property type="protein sequence ID" value="ANL84542.1"/>
    <property type="molecule type" value="Genomic_DNA"/>
</dbReference>
<sequence length="54" mass="5424">MIHSEEKSAGLAVPLIAILLAIAGILAVLVATSGHSSAGPRVWVPQAQHEGAGQ</sequence>
<evidence type="ECO:0000313" key="2">
    <source>
        <dbReference type="EMBL" id="ANL84542.1"/>
    </source>
</evidence>
<accession>A0A192T9Q4</accession>
<dbReference type="KEGG" id="rpha:AMC79_CH01791"/>
<proteinExistence type="predicted"/>
<dbReference type="GeneID" id="45961771"/>
<keyword evidence="1" id="KW-0472">Membrane</keyword>
<evidence type="ECO:0000313" key="4">
    <source>
        <dbReference type="Proteomes" id="UP000078551"/>
    </source>
</evidence>
<reference evidence="2 4" key="1">
    <citation type="submission" date="2015-11" db="EMBL/GenBank/DDBJ databases">
        <title>The limits of bacterial species coexistence and the symbiotic plasmid transference in sympatric Rhizobium populations.</title>
        <authorList>
            <person name="Perez-Carrascal O.M."/>
            <person name="VanInsberghe D."/>
            <person name="Juarez S."/>
            <person name="Polz M.F."/>
            <person name="Vinuesa P."/>
            <person name="Gonzalez V."/>
        </authorList>
    </citation>
    <scope>NUCLEOTIDE SEQUENCE [LARGE SCALE GENOMIC DNA]</scope>
    <source>
        <strain evidence="2 4">N771</strain>
    </source>
</reference>
<dbReference type="Proteomes" id="UP000540266">
    <property type="component" value="Chromosome"/>
</dbReference>
<dbReference type="AlphaFoldDB" id="A0A192T9Q4"/>
<evidence type="ECO:0000256" key="1">
    <source>
        <dbReference type="SAM" id="Phobius"/>
    </source>
</evidence>
<evidence type="ECO:0000313" key="3">
    <source>
        <dbReference type="EMBL" id="QPK07020.1"/>
    </source>
</evidence>
<organism evidence="3 5">
    <name type="scientific">Rhizobium phaseoli</name>
    <dbReference type="NCBI Taxonomy" id="396"/>
    <lineage>
        <taxon>Bacteria</taxon>
        <taxon>Pseudomonadati</taxon>
        <taxon>Pseudomonadota</taxon>
        <taxon>Alphaproteobacteria</taxon>
        <taxon>Hyphomicrobiales</taxon>
        <taxon>Rhizobiaceae</taxon>
        <taxon>Rhizobium/Agrobacterium group</taxon>
        <taxon>Rhizobium</taxon>
    </lineage>
</organism>
<gene>
    <name evidence="2" type="ORF">AMC81_CH01757</name>
    <name evidence="3" type="ORF">HER27_010895</name>
</gene>
<dbReference type="STRING" id="396.AMC85_CH01822"/>
<reference evidence="3 5" key="2">
    <citation type="submission" date="2020-11" db="EMBL/GenBank/DDBJ databases">
        <title>Indigenous Rhizobia Nodulating Common beans in Western Kenya.</title>
        <authorList>
            <person name="Wekesa C.S."/>
            <person name="Oelmueller R."/>
            <person name="Furch A.C."/>
        </authorList>
    </citation>
    <scope>NUCLEOTIDE SEQUENCE [LARGE SCALE GENOMIC DNA]</scope>
    <source>
        <strain evidence="5">BS3</strain>
        <strain evidence="3">S3</strain>
    </source>
</reference>
<protein>
    <submittedName>
        <fullName evidence="3">Uncharacterized protein</fullName>
    </submittedName>
</protein>
<dbReference type="RefSeq" id="WP_016732813.1">
    <property type="nucleotide sequence ID" value="NZ_CP013522.1"/>
</dbReference>
<evidence type="ECO:0000313" key="5">
    <source>
        <dbReference type="Proteomes" id="UP000540266"/>
    </source>
</evidence>
<feature type="transmembrane region" description="Helical" evidence="1">
    <location>
        <begin position="12"/>
        <end position="31"/>
    </location>
</feature>
<keyword evidence="1" id="KW-0812">Transmembrane</keyword>
<dbReference type="EMBL" id="CP064931">
    <property type="protein sequence ID" value="QPK07020.1"/>
    <property type="molecule type" value="Genomic_DNA"/>
</dbReference>
<dbReference type="Proteomes" id="UP000078551">
    <property type="component" value="Chromosome"/>
</dbReference>
<name>A0A192T9Q4_9HYPH</name>